<sequence length="125" mass="14115">MGITRKTKSVKALLEVFEGCNAAMSTTALIEKFKHQMNRSTVYRILERLEDDGTLHSFIGKDGLKWYAPYTSEQQEELGLHPHFQCEDCGKTECLPISIQIPEVEAYNINTASILLTGKCKDCED</sequence>
<accession>A0A5D0I6T4</accession>
<dbReference type="Proteomes" id="UP000323930">
    <property type="component" value="Unassembled WGS sequence"/>
</dbReference>
<proteinExistence type="predicted"/>
<dbReference type="Pfam" id="PF01475">
    <property type="entry name" value="FUR"/>
    <property type="match status" value="1"/>
</dbReference>
<keyword evidence="1" id="KW-0479">Metal-binding</keyword>
<dbReference type="InterPro" id="IPR002481">
    <property type="entry name" value="FUR"/>
</dbReference>
<feature type="binding site" evidence="1">
    <location>
        <position position="89"/>
    </location>
    <ligand>
        <name>Zn(2+)</name>
        <dbReference type="ChEBI" id="CHEBI:29105"/>
    </ligand>
</feature>
<name>A0A5D0I6T4_9FLAO</name>
<comment type="cofactor">
    <cofactor evidence="1">
        <name>Zn(2+)</name>
        <dbReference type="ChEBI" id="CHEBI:29105"/>
    </cofactor>
    <text evidence="1">Binds 1 zinc ion per subunit.</text>
</comment>
<feature type="binding site" evidence="1">
    <location>
        <position position="123"/>
    </location>
    <ligand>
        <name>Zn(2+)</name>
        <dbReference type="ChEBI" id="CHEBI:29105"/>
    </ligand>
</feature>
<comment type="caution">
    <text evidence="2">The sequence shown here is derived from an EMBL/GenBank/DDBJ whole genome shotgun (WGS) entry which is preliminary data.</text>
</comment>
<feature type="binding site" evidence="1">
    <location>
        <position position="86"/>
    </location>
    <ligand>
        <name>Zn(2+)</name>
        <dbReference type="ChEBI" id="CHEBI:29105"/>
    </ligand>
</feature>
<dbReference type="SUPFAM" id="SSF46785">
    <property type="entry name" value="Winged helix' DNA-binding domain"/>
    <property type="match status" value="1"/>
</dbReference>
<dbReference type="OrthoDB" id="594893at2"/>
<keyword evidence="3" id="KW-1185">Reference proteome</keyword>
<protein>
    <submittedName>
        <fullName evidence="2">Transcriptional regulator</fullName>
    </submittedName>
</protein>
<dbReference type="GO" id="GO:0046872">
    <property type="term" value="F:metal ion binding"/>
    <property type="evidence" value="ECO:0007669"/>
    <property type="project" value="UniProtKB-KW"/>
</dbReference>
<evidence type="ECO:0000256" key="1">
    <source>
        <dbReference type="PIRSR" id="PIRSR602481-1"/>
    </source>
</evidence>
<dbReference type="InterPro" id="IPR036388">
    <property type="entry name" value="WH-like_DNA-bd_sf"/>
</dbReference>
<dbReference type="Gene3D" id="1.10.10.10">
    <property type="entry name" value="Winged helix-like DNA-binding domain superfamily/Winged helix DNA-binding domain"/>
    <property type="match status" value="1"/>
</dbReference>
<reference evidence="2 3" key="1">
    <citation type="submission" date="2019-08" db="EMBL/GenBank/DDBJ databases">
        <title>Seonamhaeicola sediminis sp. nov., isolated from marine sediment.</title>
        <authorList>
            <person name="Cao W.R."/>
        </authorList>
    </citation>
    <scope>NUCLEOTIDE SEQUENCE [LARGE SCALE GENOMIC DNA]</scope>
    <source>
        <strain evidence="2 3">B011</strain>
    </source>
</reference>
<gene>
    <name evidence="2" type="ORF">FUA24_09455</name>
</gene>
<evidence type="ECO:0000313" key="3">
    <source>
        <dbReference type="Proteomes" id="UP000323930"/>
    </source>
</evidence>
<keyword evidence="1" id="KW-0862">Zinc</keyword>
<dbReference type="InterPro" id="IPR036390">
    <property type="entry name" value="WH_DNA-bd_sf"/>
</dbReference>
<organism evidence="2 3">
    <name type="scientific">Seonamhaeicola marinus</name>
    <dbReference type="NCBI Taxonomy" id="1912246"/>
    <lineage>
        <taxon>Bacteria</taxon>
        <taxon>Pseudomonadati</taxon>
        <taxon>Bacteroidota</taxon>
        <taxon>Flavobacteriia</taxon>
        <taxon>Flavobacteriales</taxon>
        <taxon>Flavobacteriaceae</taxon>
    </lineage>
</organism>
<dbReference type="GO" id="GO:0003700">
    <property type="term" value="F:DNA-binding transcription factor activity"/>
    <property type="evidence" value="ECO:0007669"/>
    <property type="project" value="InterPro"/>
</dbReference>
<feature type="binding site" evidence="1">
    <location>
        <position position="120"/>
    </location>
    <ligand>
        <name>Zn(2+)</name>
        <dbReference type="ChEBI" id="CHEBI:29105"/>
    </ligand>
</feature>
<dbReference type="RefSeq" id="WP_148541699.1">
    <property type="nucleotide sequence ID" value="NZ_VSDQ01000577.1"/>
</dbReference>
<dbReference type="AlphaFoldDB" id="A0A5D0I6T4"/>
<evidence type="ECO:0000313" key="2">
    <source>
        <dbReference type="EMBL" id="TYA78570.1"/>
    </source>
</evidence>
<dbReference type="EMBL" id="VSDQ01000577">
    <property type="protein sequence ID" value="TYA78570.1"/>
    <property type="molecule type" value="Genomic_DNA"/>
</dbReference>